<protein>
    <submittedName>
        <fullName evidence="2">Uncharacterized protein</fullName>
    </submittedName>
</protein>
<dbReference type="Proteomes" id="UP000298652">
    <property type="component" value="Chromosome 9"/>
</dbReference>
<feature type="chain" id="PRO_5020761975" evidence="1">
    <location>
        <begin position="21"/>
        <end position="39"/>
    </location>
</feature>
<accession>A0A4U6T056</accession>
<organism evidence="2 3">
    <name type="scientific">Setaria viridis</name>
    <name type="common">Green bristlegrass</name>
    <name type="synonym">Setaria italica subsp. viridis</name>
    <dbReference type="NCBI Taxonomy" id="4556"/>
    <lineage>
        <taxon>Eukaryota</taxon>
        <taxon>Viridiplantae</taxon>
        <taxon>Streptophyta</taxon>
        <taxon>Embryophyta</taxon>
        <taxon>Tracheophyta</taxon>
        <taxon>Spermatophyta</taxon>
        <taxon>Magnoliopsida</taxon>
        <taxon>Liliopsida</taxon>
        <taxon>Poales</taxon>
        <taxon>Poaceae</taxon>
        <taxon>PACMAD clade</taxon>
        <taxon>Panicoideae</taxon>
        <taxon>Panicodae</taxon>
        <taxon>Paniceae</taxon>
        <taxon>Cenchrinae</taxon>
        <taxon>Setaria</taxon>
    </lineage>
</organism>
<sequence>MLQVPSSRFSILLCMHGWMANVCVCSYKEEEEANKVSLS</sequence>
<dbReference type="Gramene" id="TKV90076">
    <property type="protein sequence ID" value="TKV90076"/>
    <property type="gene ID" value="SEVIR_9G004650v2"/>
</dbReference>
<reference evidence="2" key="1">
    <citation type="submission" date="2019-03" db="EMBL/GenBank/DDBJ databases">
        <title>WGS assembly of Setaria viridis.</title>
        <authorList>
            <person name="Huang P."/>
            <person name="Jenkins J."/>
            <person name="Grimwood J."/>
            <person name="Barry K."/>
            <person name="Healey A."/>
            <person name="Mamidi S."/>
            <person name="Sreedasyam A."/>
            <person name="Shu S."/>
            <person name="Feldman M."/>
            <person name="Wu J."/>
            <person name="Yu Y."/>
            <person name="Chen C."/>
            <person name="Johnson J."/>
            <person name="Rokhsar D."/>
            <person name="Baxter I."/>
            <person name="Schmutz J."/>
            <person name="Brutnell T."/>
            <person name="Kellogg E."/>
        </authorList>
    </citation>
    <scope>NUCLEOTIDE SEQUENCE [LARGE SCALE GENOMIC DNA]</scope>
</reference>
<evidence type="ECO:0000256" key="1">
    <source>
        <dbReference type="SAM" id="SignalP"/>
    </source>
</evidence>
<keyword evidence="3" id="KW-1185">Reference proteome</keyword>
<keyword evidence="1" id="KW-0732">Signal</keyword>
<name>A0A4U6T056_SETVI</name>
<evidence type="ECO:0000313" key="2">
    <source>
        <dbReference type="EMBL" id="TKV90076.1"/>
    </source>
</evidence>
<proteinExistence type="predicted"/>
<evidence type="ECO:0000313" key="3">
    <source>
        <dbReference type="Proteomes" id="UP000298652"/>
    </source>
</evidence>
<dbReference type="EMBL" id="CM016560">
    <property type="protein sequence ID" value="TKV90076.1"/>
    <property type="molecule type" value="Genomic_DNA"/>
</dbReference>
<feature type="signal peptide" evidence="1">
    <location>
        <begin position="1"/>
        <end position="20"/>
    </location>
</feature>
<dbReference type="AlphaFoldDB" id="A0A4U6T056"/>
<gene>
    <name evidence="2" type="ORF">SEVIR_9G004650v2</name>
</gene>